<organism evidence="4 5">
    <name type="scientific">Striga asiatica</name>
    <name type="common">Asiatic witchweed</name>
    <name type="synonym">Buchnera asiatica</name>
    <dbReference type="NCBI Taxonomy" id="4170"/>
    <lineage>
        <taxon>Eukaryota</taxon>
        <taxon>Viridiplantae</taxon>
        <taxon>Streptophyta</taxon>
        <taxon>Embryophyta</taxon>
        <taxon>Tracheophyta</taxon>
        <taxon>Spermatophyta</taxon>
        <taxon>Magnoliopsida</taxon>
        <taxon>eudicotyledons</taxon>
        <taxon>Gunneridae</taxon>
        <taxon>Pentapetalae</taxon>
        <taxon>asterids</taxon>
        <taxon>lamiids</taxon>
        <taxon>Lamiales</taxon>
        <taxon>Orobanchaceae</taxon>
        <taxon>Buchnereae</taxon>
        <taxon>Striga</taxon>
    </lineage>
</organism>
<proteinExistence type="inferred from homology"/>
<accession>A0A5A7PI41</accession>
<dbReference type="InterPro" id="IPR011990">
    <property type="entry name" value="TPR-like_helical_dom_sf"/>
</dbReference>
<evidence type="ECO:0000313" key="5">
    <source>
        <dbReference type="Proteomes" id="UP000325081"/>
    </source>
</evidence>
<dbReference type="Pfam" id="PF01535">
    <property type="entry name" value="PPR"/>
    <property type="match status" value="1"/>
</dbReference>
<keyword evidence="5" id="KW-1185">Reference proteome</keyword>
<dbReference type="Pfam" id="PF25245">
    <property type="entry name" value="TPR_At1g68980"/>
    <property type="match status" value="1"/>
</dbReference>
<evidence type="ECO:0000256" key="1">
    <source>
        <dbReference type="ARBA" id="ARBA00007626"/>
    </source>
</evidence>
<sequence>MRLFFKIASYTAAVGRRILLQTSTLPSRRFHLDSQGCAFSQLNKDDKPPCKHLLKNLSTISAQLEKIYSKGPTRWILLENLENALKEHQVNGALKAYNDFKRLYGYPDRSHMSNLITELSYTSDSKYLQKACDLVISISKEKPVLLTPALMTKVALSLARAQIPVSASNVLRQMLEKRKLPSLDVLRMIFLHLVKTENGVYLGSNMLDEIFHKLNAEKSANAELTRPDTTIFNLVLDACVRFKAPLKGHLVMELMALNGVMADAHTAVIAARLHEMNFMRDELKKFKDYVDIVPKNLIRHYQQFYDCLLSLHFKLNDIESASGLLLDLCKYSESNDFSMGHQVDKEKKSCSVSIGSSNIKMGLRLQFLPQQLNEFFYAVNRKQEFISCRNGRLILSNKGLAKLVIGYKRCGEISGLSKLLISIEKTLCLQENRSLCSDVTEACVYMGWLEMAHDILEDLELEKYCARESSYLSLLTAYYDKKMPREAKGLLSQMRRVGINFSDSEYGRESSNLSVTLLCKSDLANSIIQNMREGGEEKSFRVHEFNSSIYFFTKARMIEDAVQTYLKLQKMKIEPDDSTFFHLVCGFISLGLFRQITFLWGDIKRSMVSLNKVYRRDLYELLLLSFIQGGYFERVMEVISLMVENNMFLDKGSYKNEFLKFHRDLYRSLTLSDAKDEVQRRRIEQVRAFRKFVGIV</sequence>
<dbReference type="Proteomes" id="UP000325081">
    <property type="component" value="Unassembled WGS sequence"/>
</dbReference>
<comment type="similarity">
    <text evidence="1">Belongs to the PPR family. P subfamily.</text>
</comment>
<comment type="caution">
    <text evidence="4">The sequence shown here is derived from an EMBL/GenBank/DDBJ whole genome shotgun (WGS) entry which is preliminary data.</text>
</comment>
<reference evidence="5" key="1">
    <citation type="journal article" date="2019" name="Curr. Biol.">
        <title>Genome Sequence of Striga asiatica Provides Insight into the Evolution of Plant Parasitism.</title>
        <authorList>
            <person name="Yoshida S."/>
            <person name="Kim S."/>
            <person name="Wafula E.K."/>
            <person name="Tanskanen J."/>
            <person name="Kim Y.M."/>
            <person name="Honaas L."/>
            <person name="Yang Z."/>
            <person name="Spallek T."/>
            <person name="Conn C.E."/>
            <person name="Ichihashi Y."/>
            <person name="Cheong K."/>
            <person name="Cui S."/>
            <person name="Der J.P."/>
            <person name="Gundlach H."/>
            <person name="Jiao Y."/>
            <person name="Hori C."/>
            <person name="Ishida J.K."/>
            <person name="Kasahara H."/>
            <person name="Kiba T."/>
            <person name="Kim M.S."/>
            <person name="Koo N."/>
            <person name="Laohavisit A."/>
            <person name="Lee Y.H."/>
            <person name="Lumba S."/>
            <person name="McCourt P."/>
            <person name="Mortimer J.C."/>
            <person name="Mutuku J.M."/>
            <person name="Nomura T."/>
            <person name="Sasaki-Sekimoto Y."/>
            <person name="Seto Y."/>
            <person name="Wang Y."/>
            <person name="Wakatake T."/>
            <person name="Sakakibara H."/>
            <person name="Demura T."/>
            <person name="Yamaguchi S."/>
            <person name="Yoneyama K."/>
            <person name="Manabe R.I."/>
            <person name="Nelson D.C."/>
            <person name="Schulman A.H."/>
            <person name="Timko M.P."/>
            <person name="dePamphilis C.W."/>
            <person name="Choi D."/>
            <person name="Shirasu K."/>
        </authorList>
    </citation>
    <scope>NUCLEOTIDE SEQUENCE [LARGE SCALE GENOMIC DNA]</scope>
    <source>
        <strain evidence="5">cv. UVA1</strain>
    </source>
</reference>
<feature type="domain" description="At1g68980-like TPR repeats" evidence="3">
    <location>
        <begin position="79"/>
        <end position="197"/>
    </location>
</feature>
<dbReference type="PANTHER" id="PTHR46598:SF3">
    <property type="entry name" value="OS07G0495300 PROTEIN"/>
    <property type="match status" value="1"/>
</dbReference>
<dbReference type="EMBL" id="BKCP01004616">
    <property type="protein sequence ID" value="GER32535.1"/>
    <property type="molecule type" value="Genomic_DNA"/>
</dbReference>
<dbReference type="PANTHER" id="PTHR46598">
    <property type="entry name" value="BNAC05G43320D PROTEIN"/>
    <property type="match status" value="1"/>
</dbReference>
<name>A0A5A7PI41_STRAF</name>
<evidence type="ECO:0000256" key="2">
    <source>
        <dbReference type="ARBA" id="ARBA00022737"/>
    </source>
</evidence>
<dbReference type="InterPro" id="IPR002885">
    <property type="entry name" value="PPR_rpt"/>
</dbReference>
<keyword evidence="2" id="KW-0677">Repeat</keyword>
<evidence type="ECO:0000259" key="3">
    <source>
        <dbReference type="Pfam" id="PF25245"/>
    </source>
</evidence>
<protein>
    <submittedName>
        <fullName evidence="4">Pentatricopeptide repeat-containing protein</fullName>
    </submittedName>
</protein>
<gene>
    <name evidence="4" type="ORF">STAS_08602</name>
</gene>
<dbReference type="InterPro" id="IPR057440">
    <property type="entry name" value="At1g68980-like_TPR"/>
</dbReference>
<dbReference type="AlphaFoldDB" id="A0A5A7PI41"/>
<dbReference type="Gene3D" id="1.25.40.10">
    <property type="entry name" value="Tetratricopeptide repeat domain"/>
    <property type="match status" value="3"/>
</dbReference>
<evidence type="ECO:0000313" key="4">
    <source>
        <dbReference type="EMBL" id="GER32535.1"/>
    </source>
</evidence>
<dbReference type="OrthoDB" id="783540at2759"/>